<evidence type="ECO:0000256" key="1">
    <source>
        <dbReference type="ARBA" id="ARBA00001970"/>
    </source>
</evidence>
<feature type="transmembrane region" description="Helical" evidence="12">
    <location>
        <begin position="41"/>
        <end position="59"/>
    </location>
</feature>
<dbReference type="GO" id="GO:0120547">
    <property type="term" value="F:heme A synthase activity"/>
    <property type="evidence" value="ECO:0007669"/>
    <property type="project" value="UniProtKB-EC"/>
</dbReference>
<keyword evidence="12" id="KW-1003">Cell membrane</keyword>
<dbReference type="PANTHER" id="PTHR23289:SF2">
    <property type="entry name" value="CYTOCHROME C OXIDASE ASSEMBLY PROTEIN COX15 HOMOLOG"/>
    <property type="match status" value="1"/>
</dbReference>
<comment type="similarity">
    <text evidence="12">Belongs to the COX15/CtaA family. Type 2 subfamily.</text>
</comment>
<organism evidence="13 14">
    <name type="scientific">Devosia limi DSM 17137</name>
    <dbReference type="NCBI Taxonomy" id="1121477"/>
    <lineage>
        <taxon>Bacteria</taxon>
        <taxon>Pseudomonadati</taxon>
        <taxon>Pseudomonadota</taxon>
        <taxon>Alphaproteobacteria</taxon>
        <taxon>Hyphomicrobiales</taxon>
        <taxon>Devosiaceae</taxon>
        <taxon>Devosia</taxon>
    </lineage>
</organism>
<dbReference type="Proteomes" id="UP000033608">
    <property type="component" value="Unassembled WGS sequence"/>
</dbReference>
<evidence type="ECO:0000256" key="3">
    <source>
        <dbReference type="ARBA" id="ARBA00022692"/>
    </source>
</evidence>
<proteinExistence type="inferred from homology"/>
<protein>
    <recommendedName>
        <fullName evidence="12">Heme A synthase</fullName>
        <shortName evidence="12">HAS</shortName>
        <ecNumber evidence="12">1.17.99.9</ecNumber>
    </recommendedName>
    <alternativeName>
        <fullName evidence="12">Cytochrome aa3-controlling protein</fullName>
    </alternativeName>
</protein>
<comment type="pathway">
    <text evidence="10 12">Porphyrin-containing compound metabolism; heme A biosynthesis; heme A from heme O: step 1/1.</text>
</comment>
<feature type="transmembrane region" description="Helical" evidence="12">
    <location>
        <begin position="289"/>
        <end position="305"/>
    </location>
</feature>
<feature type="transmembrane region" description="Helical" evidence="12">
    <location>
        <begin position="346"/>
        <end position="365"/>
    </location>
</feature>
<dbReference type="GO" id="GO:0016653">
    <property type="term" value="F:oxidoreductase activity, acting on NAD(P)H, heme protein as acceptor"/>
    <property type="evidence" value="ECO:0007669"/>
    <property type="project" value="TreeGrafter"/>
</dbReference>
<comment type="subcellular location">
    <subcellularLocation>
        <location evidence="12">Cell membrane</location>
        <topology evidence="12">Multi-pass membrane protein</topology>
    </subcellularLocation>
    <subcellularLocation>
        <location evidence="2">Membrane</location>
        <topology evidence="2">Multi-pass membrane protein</topology>
    </subcellularLocation>
</comment>
<evidence type="ECO:0000256" key="10">
    <source>
        <dbReference type="ARBA" id="ARBA00044501"/>
    </source>
</evidence>
<dbReference type="STRING" id="1121477.SAMN02745223_03514"/>
<keyword evidence="5 12" id="KW-1133">Transmembrane helix</keyword>
<comment type="catalytic activity">
    <reaction evidence="11">
        <text>Fe(II)-heme o + 2 A + H2O = Fe(II)-heme a + 2 AH2</text>
        <dbReference type="Rhea" id="RHEA:63388"/>
        <dbReference type="ChEBI" id="CHEBI:13193"/>
        <dbReference type="ChEBI" id="CHEBI:15377"/>
        <dbReference type="ChEBI" id="CHEBI:17499"/>
        <dbReference type="ChEBI" id="CHEBI:60530"/>
        <dbReference type="ChEBI" id="CHEBI:61715"/>
        <dbReference type="EC" id="1.17.99.9"/>
    </reaction>
    <physiologicalReaction direction="left-to-right" evidence="11">
        <dbReference type="Rhea" id="RHEA:63389"/>
    </physiologicalReaction>
</comment>
<comment type="subunit">
    <text evidence="12">Interacts with CtaB.</text>
</comment>
<evidence type="ECO:0000313" key="14">
    <source>
        <dbReference type="Proteomes" id="UP000033608"/>
    </source>
</evidence>
<comment type="cofactor">
    <cofactor evidence="1 12">
        <name>heme b</name>
        <dbReference type="ChEBI" id="CHEBI:60344"/>
    </cofactor>
</comment>
<dbReference type="AlphaFoldDB" id="A0A0F5LU77"/>
<feature type="binding site" description="axial binding residue" evidence="12">
    <location>
        <position position="287"/>
    </location>
    <ligand>
        <name>heme</name>
        <dbReference type="ChEBI" id="CHEBI:30413"/>
    </ligand>
    <ligandPart>
        <name>Fe</name>
        <dbReference type="ChEBI" id="CHEBI:18248"/>
    </ligandPart>
</feature>
<dbReference type="EMBL" id="LAJF01000060">
    <property type="protein sequence ID" value="KKB85202.1"/>
    <property type="molecule type" value="Genomic_DNA"/>
</dbReference>
<evidence type="ECO:0000256" key="11">
    <source>
        <dbReference type="ARBA" id="ARBA00048044"/>
    </source>
</evidence>
<feature type="binding site" description="axial binding residue" evidence="12">
    <location>
        <position position="348"/>
    </location>
    <ligand>
        <name>heme</name>
        <dbReference type="ChEBI" id="CHEBI:30413"/>
    </ligand>
    <ligandPart>
        <name>Fe</name>
        <dbReference type="ChEBI" id="CHEBI:18248"/>
    </ligandPart>
</feature>
<evidence type="ECO:0000256" key="4">
    <source>
        <dbReference type="ARBA" id="ARBA00022723"/>
    </source>
</evidence>
<feature type="transmembrane region" description="Helical" evidence="12">
    <location>
        <begin position="124"/>
        <end position="142"/>
    </location>
</feature>
<evidence type="ECO:0000313" key="13">
    <source>
        <dbReference type="EMBL" id="KKB85202.1"/>
    </source>
</evidence>
<feature type="transmembrane region" description="Helical" evidence="12">
    <location>
        <begin position="225"/>
        <end position="245"/>
    </location>
</feature>
<keyword evidence="14" id="KW-1185">Reference proteome</keyword>
<keyword evidence="4 12" id="KW-0479">Metal-binding</keyword>
<keyword evidence="9 12" id="KW-0472">Membrane</keyword>
<dbReference type="GO" id="GO:0005886">
    <property type="term" value="C:plasma membrane"/>
    <property type="evidence" value="ECO:0007669"/>
    <property type="project" value="UniProtKB-SubCell"/>
</dbReference>
<evidence type="ECO:0000256" key="2">
    <source>
        <dbReference type="ARBA" id="ARBA00004141"/>
    </source>
</evidence>
<evidence type="ECO:0000256" key="5">
    <source>
        <dbReference type="ARBA" id="ARBA00022989"/>
    </source>
</evidence>
<dbReference type="PATRIC" id="fig|1121477.3.peg.2568"/>
<evidence type="ECO:0000256" key="7">
    <source>
        <dbReference type="ARBA" id="ARBA00023004"/>
    </source>
</evidence>
<keyword evidence="7 12" id="KW-0408">Iron</keyword>
<dbReference type="InterPro" id="IPR003780">
    <property type="entry name" value="COX15/CtaA_fam"/>
</dbReference>
<feature type="transmembrane region" description="Helical" evidence="12">
    <location>
        <begin position="154"/>
        <end position="172"/>
    </location>
</feature>
<evidence type="ECO:0000256" key="12">
    <source>
        <dbReference type="HAMAP-Rule" id="MF_01665"/>
    </source>
</evidence>
<sequence>MPAGLPLRPVCRYRDIAVTTAQNAALSATTYPEDRLRPVRIWLYSLAALVLAMVMIGGMTRLTGSGLSITTWRPISGIIPPLTEADWLAEFAGYKLIPQYEVYNHWMTLEDFKGIFWWEWGHRFLGRVIGFVFAVPFVIFLVQRRLTRDMILPLTGLFLLGGFQGFLGWWMVSSGLTELTSVSQYRLATHLTAALLLLLALVWVARRLRPQETIGEVTRGNVWSVSILLVLLIVQIAAGGFVAGIDAGMGFNTWPLMEGKFIPDGLGAHDPAWRSIFEHGLTVQFNHRMLAYVIAVMTFIMLVKQMRGAGLGGVHRWMGFIAVLVLAQICLGIATLLSMINIDLAVSHQGLAFILASSVCCYLADMTKTQALGAR</sequence>
<comment type="function">
    <text evidence="12">Catalyzes the conversion of heme O to heme A by two successive hydroxylations of the methyl group at C8. The first hydroxylation forms heme I, the second hydroxylation results in an unstable dihydroxymethyl group, which spontaneously dehydrates, resulting in the formyl group of heme A.</text>
</comment>
<evidence type="ECO:0000256" key="9">
    <source>
        <dbReference type="ARBA" id="ARBA00023136"/>
    </source>
</evidence>
<dbReference type="InterPro" id="IPR023754">
    <property type="entry name" value="HemeA_Synthase_type2"/>
</dbReference>
<accession>A0A0F5LU77</accession>
<name>A0A0F5LU77_9HYPH</name>
<reference evidence="13 14" key="1">
    <citation type="submission" date="2015-03" db="EMBL/GenBank/DDBJ databases">
        <authorList>
            <person name="Hassan Y.I."/>
            <person name="Lepp D."/>
            <person name="Zhou T."/>
        </authorList>
    </citation>
    <scope>NUCLEOTIDE SEQUENCE [LARGE SCALE GENOMIC DNA]</scope>
    <source>
        <strain evidence="13 14">DSM 17137</strain>
    </source>
</reference>
<dbReference type="GO" id="GO:0006784">
    <property type="term" value="P:heme A biosynthetic process"/>
    <property type="evidence" value="ECO:0007669"/>
    <property type="project" value="UniProtKB-UniRule"/>
</dbReference>
<dbReference type="EC" id="1.17.99.9" evidence="12"/>
<keyword evidence="6 12" id="KW-0560">Oxidoreductase</keyword>
<keyword evidence="3 12" id="KW-0812">Transmembrane</keyword>
<feature type="transmembrane region" description="Helical" evidence="12">
    <location>
        <begin position="317"/>
        <end position="340"/>
    </location>
</feature>
<keyword evidence="8 12" id="KW-0350">Heme biosynthesis</keyword>
<dbReference type="Pfam" id="PF02628">
    <property type="entry name" value="COX15-CtaA"/>
    <property type="match status" value="1"/>
</dbReference>
<comment type="caution">
    <text evidence="13">The sequence shown here is derived from an EMBL/GenBank/DDBJ whole genome shotgun (WGS) entry which is preliminary data.</text>
</comment>
<evidence type="ECO:0000256" key="6">
    <source>
        <dbReference type="ARBA" id="ARBA00023002"/>
    </source>
</evidence>
<dbReference type="PANTHER" id="PTHR23289">
    <property type="entry name" value="CYTOCHROME C OXIDASE ASSEMBLY PROTEIN COX15"/>
    <property type="match status" value="1"/>
</dbReference>
<feature type="transmembrane region" description="Helical" evidence="12">
    <location>
        <begin position="184"/>
        <end position="204"/>
    </location>
</feature>
<evidence type="ECO:0000256" key="8">
    <source>
        <dbReference type="ARBA" id="ARBA00023133"/>
    </source>
</evidence>
<dbReference type="HAMAP" id="MF_01665">
    <property type="entry name" value="HemeA_synth_type2"/>
    <property type="match status" value="1"/>
</dbReference>
<gene>
    <name evidence="12" type="primary">ctaA</name>
    <name evidence="13" type="ORF">VW29_07400</name>
</gene>
<dbReference type="UniPathway" id="UPA00269">
    <property type="reaction ID" value="UER00713"/>
</dbReference>
<dbReference type="GO" id="GO:0046872">
    <property type="term" value="F:metal ion binding"/>
    <property type="evidence" value="ECO:0007669"/>
    <property type="project" value="UniProtKB-KW"/>
</dbReference>